<dbReference type="AlphaFoldDB" id="A0A917URD3"/>
<accession>A0A917URD3</accession>
<reference evidence="3" key="2">
    <citation type="submission" date="2020-09" db="EMBL/GenBank/DDBJ databases">
        <authorList>
            <person name="Sun Q."/>
            <person name="Ohkuma M."/>
        </authorList>
    </citation>
    <scope>NUCLEOTIDE SEQUENCE</scope>
    <source>
        <strain evidence="3">JCM 14371</strain>
    </source>
</reference>
<keyword evidence="1" id="KW-0732">Signal</keyword>
<dbReference type="PROSITE" id="PS50234">
    <property type="entry name" value="VWFA"/>
    <property type="match status" value="1"/>
</dbReference>
<dbReference type="RefSeq" id="WP_188963463.1">
    <property type="nucleotide sequence ID" value="NZ_BMOE01000007.1"/>
</dbReference>
<dbReference type="PROSITE" id="PS51257">
    <property type="entry name" value="PROKAR_LIPOPROTEIN"/>
    <property type="match status" value="1"/>
</dbReference>
<dbReference type="EMBL" id="BMOE01000007">
    <property type="protein sequence ID" value="GGJ78825.1"/>
    <property type="molecule type" value="Genomic_DNA"/>
</dbReference>
<gene>
    <name evidence="3" type="ORF">GCM10008939_23370</name>
</gene>
<evidence type="ECO:0000259" key="2">
    <source>
        <dbReference type="PROSITE" id="PS50234"/>
    </source>
</evidence>
<proteinExistence type="predicted"/>
<dbReference type="Gene3D" id="3.40.50.410">
    <property type="entry name" value="von Willebrand factor, type A domain"/>
    <property type="match status" value="1"/>
</dbReference>
<feature type="chain" id="PRO_5037010731" description="VWFA domain-containing protein" evidence="1">
    <location>
        <begin position="20"/>
        <end position="325"/>
    </location>
</feature>
<feature type="signal peptide" evidence="1">
    <location>
        <begin position="1"/>
        <end position="19"/>
    </location>
</feature>
<sequence length="325" mass="33599">MTDRFRTALVFLSLPLLLAACNDKVVPDPPAAASATLNGVRVIDASTYQLGVSALDGTQGIVRTGTLTLPRVTDLSAGAATAQVCGQIQSQDVLTTAITLDSTGSMADTDPGNLRQQAAQTFVDRMTPKDRAAVLSFDDGTAASAGLQVAHQWQDFTSDKALLSAAVERATFAGSGTPLYDAIGDAGTLLSASGGSNRSVLVLTDGDDNSSTSLTSPSAVIAAAAKTGVRVYAVGLDSTDTLNFTALEQIASRTGGLFQKASDAAQLKDYFDHMYNAINAQGCLQLTFTSRPPVGTDVTGHVTFTVSAPGRSDVQLTLPFTVTVR</sequence>
<name>A0A917URD3_9DEIO</name>
<reference evidence="3" key="1">
    <citation type="journal article" date="2014" name="Int. J. Syst. Evol. Microbiol.">
        <title>Complete genome sequence of Corynebacterium casei LMG S-19264T (=DSM 44701T), isolated from a smear-ripened cheese.</title>
        <authorList>
            <consortium name="US DOE Joint Genome Institute (JGI-PGF)"/>
            <person name="Walter F."/>
            <person name="Albersmeier A."/>
            <person name="Kalinowski J."/>
            <person name="Ruckert C."/>
        </authorList>
    </citation>
    <scope>NUCLEOTIDE SEQUENCE</scope>
    <source>
        <strain evidence="3">JCM 14371</strain>
    </source>
</reference>
<protein>
    <recommendedName>
        <fullName evidence="2">VWFA domain-containing protein</fullName>
    </recommendedName>
</protein>
<dbReference type="SMART" id="SM00327">
    <property type="entry name" value="VWA"/>
    <property type="match status" value="1"/>
</dbReference>
<feature type="domain" description="VWFA" evidence="2">
    <location>
        <begin position="95"/>
        <end position="274"/>
    </location>
</feature>
<dbReference type="Pfam" id="PF00092">
    <property type="entry name" value="VWA"/>
    <property type="match status" value="1"/>
</dbReference>
<organism evidence="3 4">
    <name type="scientific">Deinococcus aquiradiocola</name>
    <dbReference type="NCBI Taxonomy" id="393059"/>
    <lineage>
        <taxon>Bacteria</taxon>
        <taxon>Thermotogati</taxon>
        <taxon>Deinococcota</taxon>
        <taxon>Deinococci</taxon>
        <taxon>Deinococcales</taxon>
        <taxon>Deinococcaceae</taxon>
        <taxon>Deinococcus</taxon>
    </lineage>
</organism>
<dbReference type="InterPro" id="IPR036465">
    <property type="entry name" value="vWFA_dom_sf"/>
</dbReference>
<comment type="caution">
    <text evidence="3">The sequence shown here is derived from an EMBL/GenBank/DDBJ whole genome shotgun (WGS) entry which is preliminary data.</text>
</comment>
<dbReference type="Proteomes" id="UP000635726">
    <property type="component" value="Unassembled WGS sequence"/>
</dbReference>
<keyword evidence="4" id="KW-1185">Reference proteome</keyword>
<evidence type="ECO:0000313" key="4">
    <source>
        <dbReference type="Proteomes" id="UP000635726"/>
    </source>
</evidence>
<evidence type="ECO:0000313" key="3">
    <source>
        <dbReference type="EMBL" id="GGJ78825.1"/>
    </source>
</evidence>
<dbReference type="InterPro" id="IPR002035">
    <property type="entry name" value="VWF_A"/>
</dbReference>
<dbReference type="SUPFAM" id="SSF53300">
    <property type="entry name" value="vWA-like"/>
    <property type="match status" value="1"/>
</dbReference>
<evidence type="ECO:0000256" key="1">
    <source>
        <dbReference type="SAM" id="SignalP"/>
    </source>
</evidence>